<dbReference type="GO" id="GO:0005315">
    <property type="term" value="F:phosphate transmembrane transporter activity"/>
    <property type="evidence" value="ECO:0007669"/>
    <property type="project" value="TreeGrafter"/>
</dbReference>
<feature type="domain" description="SPX" evidence="11">
    <location>
        <begin position="208"/>
        <end position="469"/>
    </location>
</feature>
<dbReference type="GO" id="GO:0006817">
    <property type="term" value="P:phosphate ion transport"/>
    <property type="evidence" value="ECO:0007669"/>
    <property type="project" value="TreeGrafter"/>
</dbReference>
<dbReference type="GO" id="GO:0005840">
    <property type="term" value="C:ribosome"/>
    <property type="evidence" value="ECO:0007669"/>
    <property type="project" value="UniProtKB-KW"/>
</dbReference>
<dbReference type="PANTHER" id="PTHR10283:SF92">
    <property type="entry name" value="LOW-AFFINITY PHOSPHATE TRANSPORTER PHO91"/>
    <property type="match status" value="1"/>
</dbReference>
<feature type="transmembrane region" description="Helical" evidence="10">
    <location>
        <begin position="802"/>
        <end position="823"/>
    </location>
</feature>
<feature type="transmembrane region" description="Helical" evidence="10">
    <location>
        <begin position="869"/>
        <end position="890"/>
    </location>
</feature>
<feature type="transmembrane region" description="Helical" evidence="10">
    <location>
        <begin position="897"/>
        <end position="916"/>
    </location>
</feature>
<feature type="transmembrane region" description="Helical" evidence="10">
    <location>
        <begin position="1031"/>
        <end position="1052"/>
    </location>
</feature>
<dbReference type="PANTHER" id="PTHR10283">
    <property type="entry name" value="SOLUTE CARRIER FAMILY 13 MEMBER"/>
    <property type="match status" value="1"/>
</dbReference>
<dbReference type="InterPro" id="IPR023798">
    <property type="entry name" value="Ribosomal_uS7_dom"/>
</dbReference>
<comment type="caution">
    <text evidence="12">The sequence shown here is derived from an EMBL/GenBank/DDBJ whole genome shotgun (WGS) entry which is preliminary data.</text>
</comment>
<evidence type="ECO:0000313" key="12">
    <source>
        <dbReference type="EMBL" id="KAF7174274.1"/>
    </source>
</evidence>
<name>A0A8H6QKP1_9EURO</name>
<gene>
    <name evidence="12" type="ORF">CNMCM5623_006843</name>
    <name evidence="13" type="ORF">CNMCM7691_006149</name>
</gene>
<dbReference type="Pfam" id="PF03600">
    <property type="entry name" value="CitMHS"/>
    <property type="match status" value="1"/>
</dbReference>
<dbReference type="SUPFAM" id="SSF47973">
    <property type="entry name" value="Ribosomal protein S7"/>
    <property type="match status" value="1"/>
</dbReference>
<evidence type="ECO:0000256" key="3">
    <source>
        <dbReference type="ARBA" id="ARBA00022448"/>
    </source>
</evidence>
<evidence type="ECO:0000256" key="2">
    <source>
        <dbReference type="ARBA" id="ARBA00007151"/>
    </source>
</evidence>
<feature type="transmembrane region" description="Helical" evidence="10">
    <location>
        <begin position="620"/>
        <end position="651"/>
    </location>
</feature>
<feature type="compositionally biased region" description="Acidic residues" evidence="9">
    <location>
        <begin position="347"/>
        <end position="361"/>
    </location>
</feature>
<keyword evidence="8" id="KW-0687">Ribonucleoprotein</keyword>
<dbReference type="CDD" id="cd14478">
    <property type="entry name" value="SPX_PHO87_PHO90_like"/>
    <property type="match status" value="1"/>
</dbReference>
<comment type="subcellular location">
    <subcellularLocation>
        <location evidence="1">Membrane</location>
        <topology evidence="1">Multi-pass membrane protein</topology>
    </subcellularLocation>
</comment>
<dbReference type="InterPro" id="IPR004680">
    <property type="entry name" value="Cit_transptr-like_dom"/>
</dbReference>
<feature type="transmembrane region" description="Helical" evidence="10">
    <location>
        <begin position="844"/>
        <end position="863"/>
    </location>
</feature>
<keyword evidence="3" id="KW-0813">Transport</keyword>
<dbReference type="InterPro" id="IPR004331">
    <property type="entry name" value="SPX_dom"/>
</dbReference>
<proteinExistence type="inferred from homology"/>
<dbReference type="PROSITE" id="PS51382">
    <property type="entry name" value="SPX"/>
    <property type="match status" value="1"/>
</dbReference>
<dbReference type="OrthoDB" id="10260443at2759"/>
<evidence type="ECO:0000313" key="13">
    <source>
        <dbReference type="EMBL" id="KAF7184726.1"/>
    </source>
</evidence>
<dbReference type="Pfam" id="PF00177">
    <property type="entry name" value="Ribosomal_S7"/>
    <property type="match status" value="1"/>
</dbReference>
<dbReference type="CDD" id="cd01115">
    <property type="entry name" value="SLC13_permease"/>
    <property type="match status" value="1"/>
</dbReference>
<dbReference type="GO" id="GO:0005886">
    <property type="term" value="C:plasma membrane"/>
    <property type="evidence" value="ECO:0007669"/>
    <property type="project" value="TreeGrafter"/>
</dbReference>
<evidence type="ECO:0000256" key="1">
    <source>
        <dbReference type="ARBA" id="ARBA00004141"/>
    </source>
</evidence>
<dbReference type="EMBL" id="JACBAG010001563">
    <property type="protein sequence ID" value="KAF7184726.1"/>
    <property type="molecule type" value="Genomic_DNA"/>
</dbReference>
<evidence type="ECO:0000256" key="6">
    <source>
        <dbReference type="ARBA" id="ARBA00022989"/>
    </source>
</evidence>
<evidence type="ECO:0000256" key="5">
    <source>
        <dbReference type="ARBA" id="ARBA00022980"/>
    </source>
</evidence>
<keyword evidence="5" id="KW-0689">Ribosomal protein</keyword>
<evidence type="ECO:0000313" key="15">
    <source>
        <dbReference type="Proteomes" id="UP000654922"/>
    </source>
</evidence>
<sequence>MQRQRRRTAIRWIIDASDKRRDSSFAQRVANELVAVAEGRSGVWDRREAVHKLGIAGRSNLGLQRRPSPNFGVFPFFFSKFPPVETVSSNAVGRTVARIASATGAYEDKIDGHNQSFELEDFHTRSRYPLVTRERTSSTHLLSTESDSHAQAEVQAEASEKYLQPGEKSGQGYRATYLRLRFWVEALRRRQAQTSAKESAGEQRKAKMKFSHSIQFNAVPDWSAYYIAYSNLKKLIYSLEQHARRGNGQAQSDVESAPLLSEAPTPEAVFRRALNAELEKICSFYEVKESEILKEVEDVVHDAEEYTSKTDGADVDPMSDAMIKSRRMSSSSHTRPRTGSSYRDLPSEESLDEDDGADSDDEHQPPAGHRTVPLTARSRSDVSDARFMADSTLLGFIRRGSAGHDEHFKDPRFLDLYNEGLSLKQRAVNAYVSLCGLKSYIQLNKTGFSKALKKFDKILDCNLRREYMSSTVSSAYPFTDSTMKKIEDVIARVEQLYADVITSGDLPLAKRELRLHLREHVVWERNTVWREMIGIERKAQAANVGIRRTLLGMDEDPATARRQGDEQEAEAKEIRTPFGRYRVPEWLCSLSFGTLIVILAVFIVLLYAPIMDKPEQQNCLAMLVFVSLLWATEVIPLFVTSLLIPFLVVMLRIMKSAEKPYERLGPKDATSAAFSAMWTPVIMLLLGGFTIAAALSKYDIARRMAMFVLSRAGSNPKFVLLTNMFVSMFLSMWISNVASPVLCYSIIQPLLRNLAPDSEFAKALVLGIALAANVGGAASPIASPQNIIALQNMYPSISWGTWFFVSLPVCIISILLVWLLLLATFPTRGTAIVPIRPVKDRFSGVQYFVTIVTLSTIGLWCASHQLEHVFGDMGVIAIIPMVLFFGTGILNKEDFNNFLWTIIILAAGGLCLGKAVTSSGLLHTIAKTITARVDHFSLYGVLIVFSALILVMATFISHTVAALIMLPLVRQIGVTMDDPHPNLLVMASALMCSVAMALPTSGFPNMTAIMTEVPQTGQRYLHVRHFFTRGIPASLISWAVIVTIGYGLMYIAGL</sequence>
<dbReference type="Pfam" id="PF03105">
    <property type="entry name" value="SPX"/>
    <property type="match status" value="2"/>
</dbReference>
<protein>
    <recommendedName>
        <fullName evidence="11">SPX domain-containing protein</fullName>
    </recommendedName>
</protein>
<feature type="transmembrane region" description="Helical" evidence="10">
    <location>
        <begin position="981"/>
        <end position="998"/>
    </location>
</feature>
<feature type="transmembrane region" description="Helical" evidence="10">
    <location>
        <begin position="586"/>
        <end position="608"/>
    </location>
</feature>
<evidence type="ECO:0000256" key="8">
    <source>
        <dbReference type="ARBA" id="ARBA00023274"/>
    </source>
</evidence>
<keyword evidence="4 10" id="KW-0812">Transmembrane</keyword>
<feature type="transmembrane region" description="Helical" evidence="10">
    <location>
        <begin position="936"/>
        <end position="969"/>
    </location>
</feature>
<comment type="similarity">
    <text evidence="2">Belongs to the universal ribosomal protein uS7 family.</text>
</comment>
<evidence type="ECO:0000256" key="4">
    <source>
        <dbReference type="ARBA" id="ARBA00022692"/>
    </source>
</evidence>
<feature type="region of interest" description="Disordered" evidence="9">
    <location>
        <begin position="325"/>
        <end position="378"/>
    </location>
</feature>
<dbReference type="Proteomes" id="UP000654922">
    <property type="component" value="Unassembled WGS sequence"/>
</dbReference>
<keyword evidence="7 10" id="KW-0472">Membrane</keyword>
<dbReference type="GO" id="GO:1990904">
    <property type="term" value="C:ribonucleoprotein complex"/>
    <property type="evidence" value="ECO:0007669"/>
    <property type="project" value="UniProtKB-KW"/>
</dbReference>
<feature type="compositionally biased region" description="Polar residues" evidence="9">
    <location>
        <begin position="328"/>
        <end position="341"/>
    </location>
</feature>
<dbReference type="GO" id="GO:0006797">
    <property type="term" value="P:polyphosphate metabolic process"/>
    <property type="evidence" value="ECO:0007669"/>
    <property type="project" value="TreeGrafter"/>
</dbReference>
<feature type="transmembrane region" description="Helical" evidence="10">
    <location>
        <begin position="763"/>
        <end position="782"/>
    </location>
</feature>
<organism evidence="12 15">
    <name type="scientific">Aspergillus felis</name>
    <dbReference type="NCBI Taxonomy" id="1287682"/>
    <lineage>
        <taxon>Eukaryota</taxon>
        <taxon>Fungi</taxon>
        <taxon>Dikarya</taxon>
        <taxon>Ascomycota</taxon>
        <taxon>Pezizomycotina</taxon>
        <taxon>Eurotiomycetes</taxon>
        <taxon>Eurotiomycetidae</taxon>
        <taxon>Eurotiales</taxon>
        <taxon>Aspergillaceae</taxon>
        <taxon>Aspergillus</taxon>
        <taxon>Aspergillus subgen. Fumigati</taxon>
    </lineage>
</organism>
<reference evidence="12" key="1">
    <citation type="submission" date="2020-06" db="EMBL/GenBank/DDBJ databases">
        <title>Draft genome sequences of strains closely related to Aspergillus parafelis and Aspergillus hiratsukae.</title>
        <authorList>
            <person name="Dos Santos R.A.C."/>
            <person name="Rivero-Menendez O."/>
            <person name="Steenwyk J.L."/>
            <person name="Mead M.E."/>
            <person name="Goldman G.H."/>
            <person name="Alastruey-Izquierdo A."/>
            <person name="Rokas A."/>
        </authorList>
    </citation>
    <scope>NUCLEOTIDE SEQUENCE</scope>
    <source>
        <strain evidence="12">CNM-CM5623</strain>
        <strain evidence="13">CNM-CM7691</strain>
    </source>
</reference>
<dbReference type="InterPro" id="IPR036823">
    <property type="entry name" value="Ribosomal_uS7_dom_sf"/>
</dbReference>
<evidence type="ECO:0000256" key="9">
    <source>
        <dbReference type="SAM" id="MobiDB-lite"/>
    </source>
</evidence>
<dbReference type="Gene3D" id="1.10.455.10">
    <property type="entry name" value="Ribosomal protein S7 domain"/>
    <property type="match status" value="1"/>
</dbReference>
<evidence type="ECO:0000256" key="10">
    <source>
        <dbReference type="SAM" id="Phobius"/>
    </source>
</evidence>
<feature type="transmembrane region" description="Helical" evidence="10">
    <location>
        <begin position="672"/>
        <end position="698"/>
    </location>
</feature>
<evidence type="ECO:0000259" key="11">
    <source>
        <dbReference type="PROSITE" id="PS51382"/>
    </source>
</evidence>
<evidence type="ECO:0000256" key="7">
    <source>
        <dbReference type="ARBA" id="ARBA00023136"/>
    </source>
</evidence>
<keyword evidence="6 10" id="KW-1133">Transmembrane helix</keyword>
<feature type="transmembrane region" description="Helical" evidence="10">
    <location>
        <begin position="718"/>
        <end position="742"/>
    </location>
</feature>
<dbReference type="EMBL" id="JACBAE010000982">
    <property type="protein sequence ID" value="KAF7174274.1"/>
    <property type="molecule type" value="Genomic_DNA"/>
</dbReference>
<feature type="region of interest" description="Disordered" evidence="9">
    <location>
        <begin position="138"/>
        <end position="169"/>
    </location>
</feature>
<dbReference type="AlphaFoldDB" id="A0A8H6QKP1"/>
<keyword evidence="14" id="KW-1185">Reference proteome</keyword>
<evidence type="ECO:0000313" key="14">
    <source>
        <dbReference type="Proteomes" id="UP000641853"/>
    </source>
</evidence>
<accession>A0A8H6QKP1</accession>
<dbReference type="Proteomes" id="UP000641853">
    <property type="component" value="Unassembled WGS sequence"/>
</dbReference>